<organism evidence="2 3">
    <name type="scientific">Sphingomonas carotinifaciens</name>
    <dbReference type="NCBI Taxonomy" id="1166323"/>
    <lineage>
        <taxon>Bacteria</taxon>
        <taxon>Pseudomonadati</taxon>
        <taxon>Pseudomonadota</taxon>
        <taxon>Alphaproteobacteria</taxon>
        <taxon>Sphingomonadales</taxon>
        <taxon>Sphingomonadaceae</taxon>
        <taxon>Sphingomonas</taxon>
    </lineage>
</organism>
<evidence type="ECO:0008006" key="4">
    <source>
        <dbReference type="Google" id="ProtNLM"/>
    </source>
</evidence>
<dbReference type="EMBL" id="WSUT01000005">
    <property type="protein sequence ID" value="MWC43267.1"/>
    <property type="molecule type" value="Genomic_DNA"/>
</dbReference>
<evidence type="ECO:0000313" key="3">
    <source>
        <dbReference type="Proteomes" id="UP000436801"/>
    </source>
</evidence>
<evidence type="ECO:0000256" key="1">
    <source>
        <dbReference type="SAM" id="SignalP"/>
    </source>
</evidence>
<feature type="signal peptide" evidence="1">
    <location>
        <begin position="1"/>
        <end position="29"/>
    </location>
</feature>
<dbReference type="AlphaFoldDB" id="A0A6N8LS01"/>
<name>A0A6N8LS01_9SPHN</name>
<proteinExistence type="predicted"/>
<protein>
    <recommendedName>
        <fullName evidence="4">MetA-pathway of phenol degradation</fullName>
    </recommendedName>
</protein>
<evidence type="ECO:0000313" key="2">
    <source>
        <dbReference type="EMBL" id="MWC43267.1"/>
    </source>
</evidence>
<comment type="caution">
    <text evidence="2">The sequence shown here is derived from an EMBL/GenBank/DDBJ whole genome shotgun (WGS) entry which is preliminary data.</text>
</comment>
<dbReference type="OrthoDB" id="7469591at2"/>
<feature type="chain" id="PRO_5026831232" description="MetA-pathway of phenol degradation" evidence="1">
    <location>
        <begin position="30"/>
        <end position="302"/>
    </location>
</feature>
<accession>A0A6N8LS01</accession>
<gene>
    <name evidence="2" type="ORF">GQR91_06270</name>
</gene>
<dbReference type="RefSeq" id="WP_160146807.1">
    <property type="nucleotide sequence ID" value="NZ_FNBI01000005.1"/>
</dbReference>
<dbReference type="Proteomes" id="UP000436801">
    <property type="component" value="Unassembled WGS sequence"/>
</dbReference>
<keyword evidence="1" id="KW-0732">Signal</keyword>
<reference evidence="2 3" key="1">
    <citation type="submission" date="2019-12" db="EMBL/GenBank/DDBJ databases">
        <authorList>
            <person name="Zheng J."/>
        </authorList>
    </citation>
    <scope>NUCLEOTIDE SEQUENCE [LARGE SCALE GENOMIC DNA]</scope>
    <source>
        <strain evidence="2 3">DSM 27347</strain>
    </source>
</reference>
<sequence>MRSARSGCAEMRIGVLLAAASLYAAPAAAQEVLPYPAVPEADDGGGMEPQVRPMPETLRPAAGTEITLGAATWDGRFGGTTGNTISAVLLNVRQRLGPLRIDATLPWMRIRSQSTIFTGINGTPLVVGPSIPMTRPRRQGLGDLTLGASWLAAAQDAAGLDIDLSARVKLPTAADSTQLSTGKTDYAFGVEVARTMGAVTPVARINYRVFGDPTGWTIRDGIATSVGASVALPGQGIFLLSYDYAERTSRFIRPAHEIVGGASAPIGNRFRLTAYASGGLSSGAAAFSTGVSLTLALSNARR</sequence>